<dbReference type="GO" id="GO:0008324">
    <property type="term" value="F:monoatomic cation transmembrane transporter activity"/>
    <property type="evidence" value="ECO:0007669"/>
    <property type="project" value="InterPro"/>
</dbReference>
<keyword evidence="10" id="KW-1185">Reference proteome</keyword>
<evidence type="ECO:0000256" key="4">
    <source>
        <dbReference type="ARBA" id="ARBA00022692"/>
    </source>
</evidence>
<comment type="subcellular location">
    <subcellularLocation>
        <location evidence="1">Cell membrane</location>
        <topology evidence="1">Multi-pass membrane protein</topology>
    </subcellularLocation>
</comment>
<keyword evidence="6 8" id="KW-0472">Membrane</keyword>
<protein>
    <submittedName>
        <fullName evidence="9">Monovalent cation/H+ antiporter subunit E</fullName>
    </submittedName>
</protein>
<feature type="region of interest" description="Disordered" evidence="7">
    <location>
        <begin position="131"/>
        <end position="159"/>
    </location>
</feature>
<proteinExistence type="inferred from homology"/>
<accession>A0A5C5UJ33</accession>
<gene>
    <name evidence="9" type="ORF">FRX94_06050</name>
</gene>
<name>A0A5C5UJ33_9CORY</name>
<feature type="compositionally biased region" description="Basic and acidic residues" evidence="7">
    <location>
        <begin position="150"/>
        <end position="159"/>
    </location>
</feature>
<reference evidence="9 10" key="1">
    <citation type="submission" date="2019-08" db="EMBL/GenBank/DDBJ databases">
        <authorList>
            <person name="Lei W."/>
        </authorList>
    </citation>
    <scope>NUCLEOTIDE SEQUENCE [LARGE SCALE GENOMIC DNA]</scope>
    <source>
        <strain evidence="9 10">CCUG 58627</strain>
    </source>
</reference>
<evidence type="ECO:0000256" key="5">
    <source>
        <dbReference type="ARBA" id="ARBA00022989"/>
    </source>
</evidence>
<evidence type="ECO:0000256" key="1">
    <source>
        <dbReference type="ARBA" id="ARBA00004651"/>
    </source>
</evidence>
<dbReference type="Pfam" id="PF01899">
    <property type="entry name" value="MNHE"/>
    <property type="match status" value="1"/>
</dbReference>
<dbReference type="GO" id="GO:0005886">
    <property type="term" value="C:plasma membrane"/>
    <property type="evidence" value="ECO:0007669"/>
    <property type="project" value="UniProtKB-SubCell"/>
</dbReference>
<dbReference type="PANTHER" id="PTHR34584:SF1">
    <property type="entry name" value="NA(+)_H(+) ANTIPORTER SUBUNIT E1"/>
    <property type="match status" value="1"/>
</dbReference>
<evidence type="ECO:0000256" key="2">
    <source>
        <dbReference type="ARBA" id="ARBA00006228"/>
    </source>
</evidence>
<organism evidence="9 10">
    <name type="scientific">Corynebacterium canis</name>
    <dbReference type="NCBI Taxonomy" id="679663"/>
    <lineage>
        <taxon>Bacteria</taxon>
        <taxon>Bacillati</taxon>
        <taxon>Actinomycetota</taxon>
        <taxon>Actinomycetes</taxon>
        <taxon>Mycobacteriales</taxon>
        <taxon>Corynebacteriaceae</taxon>
        <taxon>Corynebacterium</taxon>
    </lineage>
</organism>
<comment type="similarity">
    <text evidence="2">Belongs to the CPA3 antiporters (TC 2.A.63) subunit E family.</text>
</comment>
<evidence type="ECO:0000256" key="7">
    <source>
        <dbReference type="SAM" id="MobiDB-lite"/>
    </source>
</evidence>
<dbReference type="InterPro" id="IPR002758">
    <property type="entry name" value="Cation_antiport_E"/>
</dbReference>
<comment type="caution">
    <text evidence="9">The sequence shown here is derived from an EMBL/GenBank/DDBJ whole genome shotgun (WGS) entry which is preliminary data.</text>
</comment>
<dbReference type="PANTHER" id="PTHR34584">
    <property type="entry name" value="NA(+)/H(+) ANTIPORTER SUBUNIT E1"/>
    <property type="match status" value="1"/>
</dbReference>
<feature type="transmembrane region" description="Helical" evidence="8">
    <location>
        <begin position="6"/>
        <end position="23"/>
    </location>
</feature>
<evidence type="ECO:0000313" key="9">
    <source>
        <dbReference type="EMBL" id="TWT25683.1"/>
    </source>
</evidence>
<evidence type="ECO:0000256" key="6">
    <source>
        <dbReference type="ARBA" id="ARBA00023136"/>
    </source>
</evidence>
<dbReference type="NCBIfam" id="NF009297">
    <property type="entry name" value="PRK12654.1"/>
    <property type="match status" value="1"/>
</dbReference>
<dbReference type="EMBL" id="VOHM01000010">
    <property type="protein sequence ID" value="TWT25683.1"/>
    <property type="molecule type" value="Genomic_DNA"/>
</dbReference>
<keyword evidence="3" id="KW-1003">Cell membrane</keyword>
<evidence type="ECO:0000313" key="10">
    <source>
        <dbReference type="Proteomes" id="UP000320791"/>
    </source>
</evidence>
<sequence>MIHAVKYTSWLLTQVFVGAMIICRDVLRRQTRMCPIVVAYPLRVTTDRELMLFSTSVTMTPGTLSLGFRNPVSEGAPRVLLVQAVYGADPAEVLAGLADMEERLAPHVADIDHGAPGQGAGNPLRSTFVAGHSDTNYGPVSTDPHPTTADVRDYPEDHS</sequence>
<keyword evidence="4 8" id="KW-0812">Transmembrane</keyword>
<evidence type="ECO:0000256" key="3">
    <source>
        <dbReference type="ARBA" id="ARBA00022475"/>
    </source>
</evidence>
<keyword evidence="5 8" id="KW-1133">Transmembrane helix</keyword>
<dbReference type="OrthoDB" id="4410626at2"/>
<dbReference type="RefSeq" id="WP_146324231.1">
    <property type="nucleotide sequence ID" value="NZ_BAABLR010000073.1"/>
</dbReference>
<dbReference type="Proteomes" id="UP000320791">
    <property type="component" value="Unassembled WGS sequence"/>
</dbReference>
<evidence type="ECO:0000256" key="8">
    <source>
        <dbReference type="SAM" id="Phobius"/>
    </source>
</evidence>
<dbReference type="AlphaFoldDB" id="A0A5C5UJ33"/>